<feature type="domain" description="DUF547" evidence="2">
    <location>
        <begin position="98"/>
        <end position="207"/>
    </location>
</feature>
<dbReference type="PANTHER" id="PTHR46361:SF3">
    <property type="entry name" value="ELECTRON CARRIER_ PROTEIN DISULFIDE OXIDOREDUCTASE"/>
    <property type="match status" value="1"/>
</dbReference>
<gene>
    <name evidence="3" type="ORF">NB063_06155</name>
</gene>
<sequence>MKLLSNTPIALTVLPALLAIWSATPCLGGTKVHLGQNVPESQRLSMDQIDHQDWNTLLKRYVDANGNVNYTAWQSSAADVQTLDRYLAQLSAAAPQSQTSDAARLAFWINAYNAVTIRGILREYPTTSIRNHTAKLFGYNIWKDLLLTVGGEPYSLDQIEHQLLRKLGEPRIHFAIVCASRSCPRLMAEAYTADKLEFQLTSNTKAFFANSGNFRYNPARQTFHLSSILDWFGEDFGRDDAALLRTIAPYLPTREAYDAAMTVSSSPSLSYLAYDWRLNDQATAATPSRPN</sequence>
<dbReference type="Proteomes" id="UP001202961">
    <property type="component" value="Unassembled WGS sequence"/>
</dbReference>
<evidence type="ECO:0000313" key="4">
    <source>
        <dbReference type="Proteomes" id="UP001202961"/>
    </source>
</evidence>
<keyword evidence="1" id="KW-0732">Signal</keyword>
<organism evidence="3 4">
    <name type="scientific">Aporhodopirellula aestuarii</name>
    <dbReference type="NCBI Taxonomy" id="2950107"/>
    <lineage>
        <taxon>Bacteria</taxon>
        <taxon>Pseudomonadati</taxon>
        <taxon>Planctomycetota</taxon>
        <taxon>Planctomycetia</taxon>
        <taxon>Pirellulales</taxon>
        <taxon>Pirellulaceae</taxon>
        <taxon>Aporhodopirellula</taxon>
    </lineage>
</organism>
<dbReference type="Pfam" id="PF04784">
    <property type="entry name" value="DUF547"/>
    <property type="match status" value="1"/>
</dbReference>
<dbReference type="RefSeq" id="WP_250927875.1">
    <property type="nucleotide sequence ID" value="NZ_JAMQBK010000018.1"/>
</dbReference>
<name>A0ABT0U014_9BACT</name>
<proteinExistence type="predicted"/>
<comment type="caution">
    <text evidence="3">The sequence shown here is derived from an EMBL/GenBank/DDBJ whole genome shotgun (WGS) entry which is preliminary data.</text>
</comment>
<evidence type="ECO:0000313" key="3">
    <source>
        <dbReference type="EMBL" id="MCM2370204.1"/>
    </source>
</evidence>
<feature type="signal peptide" evidence="1">
    <location>
        <begin position="1"/>
        <end position="28"/>
    </location>
</feature>
<evidence type="ECO:0000259" key="2">
    <source>
        <dbReference type="Pfam" id="PF04784"/>
    </source>
</evidence>
<reference evidence="3 4" key="1">
    <citation type="journal article" date="2022" name="Syst. Appl. Microbiol.">
        <title>Rhodopirellula aestuarii sp. nov., a novel member of the genus Rhodopirellula isolated from brackish sediments collected in the Tagus River estuary, Portugal.</title>
        <authorList>
            <person name="Vitorino I.R."/>
            <person name="Klimek D."/>
            <person name="Calusinska M."/>
            <person name="Lobo-da-Cunha A."/>
            <person name="Vasconcelos V."/>
            <person name="Lage O.M."/>
        </authorList>
    </citation>
    <scope>NUCLEOTIDE SEQUENCE [LARGE SCALE GENOMIC DNA]</scope>
    <source>
        <strain evidence="3 4">ICT_H3.1</strain>
    </source>
</reference>
<accession>A0ABT0U014</accession>
<dbReference type="EMBL" id="JAMQBK010000018">
    <property type="protein sequence ID" value="MCM2370204.1"/>
    <property type="molecule type" value="Genomic_DNA"/>
</dbReference>
<dbReference type="InterPro" id="IPR006869">
    <property type="entry name" value="DUF547"/>
</dbReference>
<feature type="chain" id="PRO_5047018086" evidence="1">
    <location>
        <begin position="29"/>
        <end position="291"/>
    </location>
</feature>
<evidence type="ECO:0000256" key="1">
    <source>
        <dbReference type="SAM" id="SignalP"/>
    </source>
</evidence>
<keyword evidence="4" id="KW-1185">Reference proteome</keyword>
<protein>
    <submittedName>
        <fullName evidence="3">DUF547 domain-containing protein</fullName>
    </submittedName>
</protein>
<dbReference type="PANTHER" id="PTHR46361">
    <property type="entry name" value="ELECTRON CARRIER/ PROTEIN DISULFIDE OXIDOREDUCTASE"/>
    <property type="match status" value="1"/>
</dbReference>